<protein>
    <submittedName>
        <fullName evidence="1">Uncharacterized protein</fullName>
    </submittedName>
</protein>
<name>A0A2V1DMT3_9PLEO</name>
<dbReference type="Proteomes" id="UP000244855">
    <property type="component" value="Unassembled WGS sequence"/>
</dbReference>
<gene>
    <name evidence="1" type="ORF">DM02DRAFT_629466</name>
</gene>
<evidence type="ECO:0000313" key="1">
    <source>
        <dbReference type="EMBL" id="PVH99338.1"/>
    </source>
</evidence>
<dbReference type="OrthoDB" id="10462195at2759"/>
<dbReference type="AlphaFoldDB" id="A0A2V1DMT3"/>
<dbReference type="EMBL" id="KZ805394">
    <property type="protein sequence ID" value="PVH99338.1"/>
    <property type="molecule type" value="Genomic_DNA"/>
</dbReference>
<accession>A0A2V1DMT3</accession>
<reference evidence="1 2" key="1">
    <citation type="journal article" date="2018" name="Sci. Rep.">
        <title>Comparative genomics provides insights into the lifestyle and reveals functional heterogeneity of dark septate endophytic fungi.</title>
        <authorList>
            <person name="Knapp D.G."/>
            <person name="Nemeth J.B."/>
            <person name="Barry K."/>
            <person name="Hainaut M."/>
            <person name="Henrissat B."/>
            <person name="Johnson J."/>
            <person name="Kuo A."/>
            <person name="Lim J.H.P."/>
            <person name="Lipzen A."/>
            <person name="Nolan M."/>
            <person name="Ohm R.A."/>
            <person name="Tamas L."/>
            <person name="Grigoriev I.V."/>
            <person name="Spatafora J.W."/>
            <person name="Nagy L.G."/>
            <person name="Kovacs G.M."/>
        </authorList>
    </citation>
    <scope>NUCLEOTIDE SEQUENCE [LARGE SCALE GENOMIC DNA]</scope>
    <source>
        <strain evidence="1 2">DSE2036</strain>
    </source>
</reference>
<keyword evidence="2" id="KW-1185">Reference proteome</keyword>
<evidence type="ECO:0000313" key="2">
    <source>
        <dbReference type="Proteomes" id="UP000244855"/>
    </source>
</evidence>
<sequence>MAATPPPFPRYQGLNGLTWDNCFAADRQGILNNFVIPLKNAETRVASARGLAQLLEDMMGFAHDVPESLAITENHTVIPGLKFHLNKFDEREQVAKLGYVHWSPAGSGHSLHCHSIIDLLGACMSEAAFTNDSAVLAERQNNNKEYFARLGALFSYWSYRVITTPSRVPSMFQVFTFKNQTILGATIPDVPAILGPKTGRDMIQLARRDYFTRNAINGENGKRLNLDRPNLVDNPRDYGHCAESWSFTVFCNLKKEELPDCYGIAIRTPRVNVQVYNRATERIAARYAPMCVNCQKLSKFIVRAGGDPTDKTLENFTVANWVL</sequence>
<proteinExistence type="predicted"/>
<organism evidence="1 2">
    <name type="scientific">Periconia macrospinosa</name>
    <dbReference type="NCBI Taxonomy" id="97972"/>
    <lineage>
        <taxon>Eukaryota</taxon>
        <taxon>Fungi</taxon>
        <taxon>Dikarya</taxon>
        <taxon>Ascomycota</taxon>
        <taxon>Pezizomycotina</taxon>
        <taxon>Dothideomycetes</taxon>
        <taxon>Pleosporomycetidae</taxon>
        <taxon>Pleosporales</taxon>
        <taxon>Massarineae</taxon>
        <taxon>Periconiaceae</taxon>
        <taxon>Periconia</taxon>
    </lineage>
</organism>